<sequence length="332" mass="38664">MQKHFFDTLKSKSSNNHSFIEEVAGILDIGYDAAYRRINLKTNLTLEESVILARHYKVSLNKLFELENTNTILTELPPEPKDETTLEMWFKVSLQNLAPLTKLRSTEFIWSGKDISLFHTLTDSYLTRYKMYVWLKDLNEEMALSKITFDEWMQTIPKSLLDSAFALGEVYKNINITELWNDNTVTGTLQQLLYYFETGLVSKEIALKICNDIDAVIQHTEKQTINQSISGSKNKNFFRLYKCDLHMLTNSLMVTTSFQKTFFVPFTVLSYLKVEHEDTCNQMYDFLQKQMSNSKLLAKAGEKDRALFFNKIHSKIEMIRKKIILEDAMSVL</sequence>
<dbReference type="AlphaFoldDB" id="A0A5D0IJW1"/>
<evidence type="ECO:0000313" key="2">
    <source>
        <dbReference type="Proteomes" id="UP000323930"/>
    </source>
</evidence>
<dbReference type="RefSeq" id="WP_148540492.1">
    <property type="nucleotide sequence ID" value="NZ_VSDQ01000409.1"/>
</dbReference>
<organism evidence="1 2">
    <name type="scientific">Seonamhaeicola marinus</name>
    <dbReference type="NCBI Taxonomy" id="1912246"/>
    <lineage>
        <taxon>Bacteria</taxon>
        <taxon>Pseudomonadati</taxon>
        <taxon>Bacteroidota</taxon>
        <taxon>Flavobacteriia</taxon>
        <taxon>Flavobacteriales</taxon>
        <taxon>Flavobacteriaceae</taxon>
    </lineage>
</organism>
<dbReference type="Proteomes" id="UP000323930">
    <property type="component" value="Unassembled WGS sequence"/>
</dbReference>
<comment type="caution">
    <text evidence="1">The sequence shown here is derived from an EMBL/GenBank/DDBJ whole genome shotgun (WGS) entry which is preliminary data.</text>
</comment>
<protein>
    <recommendedName>
        <fullName evidence="3">Transcription regulator BetR N-terminal domain-containing protein</fullName>
    </recommendedName>
</protein>
<keyword evidence="2" id="KW-1185">Reference proteome</keyword>
<evidence type="ECO:0000313" key="1">
    <source>
        <dbReference type="EMBL" id="TYA84163.1"/>
    </source>
</evidence>
<dbReference type="OrthoDB" id="1098026at2"/>
<dbReference type="EMBL" id="VSDQ01000409">
    <property type="protein sequence ID" value="TYA84163.1"/>
    <property type="molecule type" value="Genomic_DNA"/>
</dbReference>
<accession>A0A5D0IJW1</accession>
<name>A0A5D0IJW1_9FLAO</name>
<reference evidence="1 2" key="1">
    <citation type="submission" date="2019-08" db="EMBL/GenBank/DDBJ databases">
        <title>Seonamhaeicola sediminis sp. nov., isolated from marine sediment.</title>
        <authorList>
            <person name="Cao W.R."/>
        </authorList>
    </citation>
    <scope>NUCLEOTIDE SEQUENCE [LARGE SCALE GENOMIC DNA]</scope>
    <source>
        <strain evidence="1 2">B011</strain>
    </source>
</reference>
<gene>
    <name evidence="1" type="ORF">FUA24_05790</name>
</gene>
<evidence type="ECO:0008006" key="3">
    <source>
        <dbReference type="Google" id="ProtNLM"/>
    </source>
</evidence>
<proteinExistence type="predicted"/>